<feature type="region of interest" description="Disordered" evidence="1">
    <location>
        <begin position="126"/>
        <end position="156"/>
    </location>
</feature>
<dbReference type="RefSeq" id="WP_012447381.1">
    <property type="nucleotide sequence ID" value="NC_010718.1"/>
</dbReference>
<name>B2A8D7_NATTJ</name>
<evidence type="ECO:0000313" key="2">
    <source>
        <dbReference type="EMBL" id="ACB84503.1"/>
    </source>
</evidence>
<accession>B2A8D7</accession>
<evidence type="ECO:0000256" key="1">
    <source>
        <dbReference type="SAM" id="MobiDB-lite"/>
    </source>
</evidence>
<reference evidence="2 3" key="1">
    <citation type="submission" date="2008-04" db="EMBL/GenBank/DDBJ databases">
        <title>Complete sequence of chromosome of Natranaerobius thermophilus JW/NM-WN-LF.</title>
        <authorList>
            <consortium name="US DOE Joint Genome Institute"/>
            <person name="Copeland A."/>
            <person name="Lucas S."/>
            <person name="Lapidus A."/>
            <person name="Glavina del Rio T."/>
            <person name="Dalin E."/>
            <person name="Tice H."/>
            <person name="Bruce D."/>
            <person name="Goodwin L."/>
            <person name="Pitluck S."/>
            <person name="Chertkov O."/>
            <person name="Brettin T."/>
            <person name="Detter J.C."/>
            <person name="Han C."/>
            <person name="Kuske C.R."/>
            <person name="Schmutz J."/>
            <person name="Larimer F."/>
            <person name="Land M."/>
            <person name="Hauser L."/>
            <person name="Kyrpides N."/>
            <person name="Lykidis A."/>
            <person name="Mesbah N.M."/>
            <person name="Wiegel J."/>
        </authorList>
    </citation>
    <scope>NUCLEOTIDE SEQUENCE [LARGE SCALE GENOMIC DNA]</scope>
    <source>
        <strain evidence="3">ATCC BAA-1301 / DSM 18059 / JW/NM-WN-LF</strain>
    </source>
</reference>
<keyword evidence="3" id="KW-1185">Reference proteome</keyword>
<protein>
    <submittedName>
        <fullName evidence="2">Uncharacterized protein</fullName>
    </submittedName>
</protein>
<dbReference type="Proteomes" id="UP000001683">
    <property type="component" value="Chromosome"/>
</dbReference>
<reference evidence="2 3" key="2">
    <citation type="journal article" date="2011" name="J. Bacteriol.">
        <title>Complete genome sequence of the anaerobic, halophilic alkalithermophile Natranaerobius thermophilus JW/NM-WN-LF.</title>
        <authorList>
            <person name="Zhao B."/>
            <person name="Mesbah N.M."/>
            <person name="Dalin E."/>
            <person name="Goodwin L."/>
            <person name="Nolan M."/>
            <person name="Pitluck S."/>
            <person name="Chertkov O."/>
            <person name="Brettin T.S."/>
            <person name="Han J."/>
            <person name="Larimer F.W."/>
            <person name="Land M.L."/>
            <person name="Hauser L."/>
            <person name="Kyrpides N."/>
            <person name="Wiegel J."/>
        </authorList>
    </citation>
    <scope>NUCLEOTIDE SEQUENCE [LARGE SCALE GENOMIC DNA]</scope>
    <source>
        <strain evidence="3">ATCC BAA-1301 / DSM 18059 / JW/NM-WN-LF</strain>
    </source>
</reference>
<organism evidence="2 3">
    <name type="scientific">Natranaerobius thermophilus (strain ATCC BAA-1301 / DSM 18059 / JW/NM-WN-LF)</name>
    <dbReference type="NCBI Taxonomy" id="457570"/>
    <lineage>
        <taxon>Bacteria</taxon>
        <taxon>Bacillati</taxon>
        <taxon>Bacillota</taxon>
        <taxon>Clostridia</taxon>
        <taxon>Natranaerobiales</taxon>
        <taxon>Natranaerobiaceae</taxon>
        <taxon>Natranaerobius</taxon>
    </lineage>
</organism>
<dbReference type="EMBL" id="CP001034">
    <property type="protein sequence ID" value="ACB84503.1"/>
    <property type="molecule type" value="Genomic_DNA"/>
</dbReference>
<feature type="compositionally biased region" description="Gly residues" evidence="1">
    <location>
        <begin position="138"/>
        <end position="150"/>
    </location>
</feature>
<gene>
    <name evidence="2" type="ordered locus">Nther_0918</name>
</gene>
<dbReference type="AlphaFoldDB" id="B2A8D7"/>
<proteinExistence type="predicted"/>
<dbReference type="HOGENOM" id="CLU_1684678_0_0_9"/>
<dbReference type="KEGG" id="nth:Nther_0918"/>
<evidence type="ECO:0000313" key="3">
    <source>
        <dbReference type="Proteomes" id="UP000001683"/>
    </source>
</evidence>
<dbReference type="InParanoid" id="B2A8D7"/>
<sequence>MFKKILGIFMVVSLIAGAAIVIPGQVVSAGEGLDELELSNQNESNSSVERCPIIDENEYTEWENWRIDKDQKQIERIEELVEEGVISEEEGQELIQAIEEKEYEGGNCPVDGQRERSFNMNLKNYFDSEEDREAGYRNGRGSGYSDGRGPGSCRNR</sequence>
<dbReference type="STRING" id="457570.Nther_0918"/>